<dbReference type="Gene3D" id="2.10.10.10">
    <property type="entry name" value="Fibronectin, type II, collagen-binding"/>
    <property type="match status" value="2"/>
</dbReference>
<dbReference type="Bgee" id="ENSMODG00000047525">
    <property type="expression patterns" value="Expressed in liver"/>
</dbReference>
<comment type="similarity">
    <text evidence="2">Belongs to the seminal plasma protein family.</text>
</comment>
<protein>
    <recommendedName>
        <fullName evidence="9">Fibronectin type-II domain-containing protein</fullName>
    </recommendedName>
</protein>
<keyword evidence="8" id="KW-0732">Signal</keyword>
<feature type="compositionally biased region" description="Basic and acidic residues" evidence="7">
    <location>
        <begin position="137"/>
        <end position="146"/>
    </location>
</feature>
<dbReference type="GO" id="GO:0005576">
    <property type="term" value="C:extracellular region"/>
    <property type="evidence" value="ECO:0007669"/>
    <property type="project" value="UniProtKB-SubCell"/>
</dbReference>
<feature type="disulfide bond" evidence="6">
    <location>
        <begin position="81"/>
        <end position="107"/>
    </location>
</feature>
<dbReference type="PANTHER" id="PTHR22918:SF5">
    <property type="entry name" value="BINDER OF SPERM PROTEIN HOMOLOG 2"/>
    <property type="match status" value="1"/>
</dbReference>
<dbReference type="SUPFAM" id="SSF57440">
    <property type="entry name" value="Kringle-like"/>
    <property type="match status" value="2"/>
</dbReference>
<feature type="domain" description="Fibronectin type-II" evidence="9">
    <location>
        <begin position="31"/>
        <end position="75"/>
    </location>
</feature>
<dbReference type="InterPro" id="IPR036943">
    <property type="entry name" value="FN_type2_sf"/>
</dbReference>
<dbReference type="InterPro" id="IPR013806">
    <property type="entry name" value="Kringle-like"/>
</dbReference>
<evidence type="ECO:0000256" key="7">
    <source>
        <dbReference type="SAM" id="MobiDB-lite"/>
    </source>
</evidence>
<evidence type="ECO:0000313" key="11">
    <source>
        <dbReference type="Proteomes" id="UP000002280"/>
    </source>
</evidence>
<feature type="compositionally biased region" description="Basic residues" evidence="7">
    <location>
        <begin position="147"/>
        <end position="163"/>
    </location>
</feature>
<dbReference type="CDD" id="cd00062">
    <property type="entry name" value="FN2"/>
    <property type="match status" value="1"/>
</dbReference>
<comment type="subcellular location">
    <subcellularLocation>
        <location evidence="1">Secreted</location>
    </subcellularLocation>
</comment>
<keyword evidence="4" id="KW-0677">Repeat</keyword>
<evidence type="ECO:0000313" key="10">
    <source>
        <dbReference type="Ensembl" id="ENSMODP00000060023.1"/>
    </source>
</evidence>
<keyword evidence="11" id="KW-1185">Reference proteome</keyword>
<dbReference type="InterPro" id="IPR051666">
    <property type="entry name" value="SP_Capacitation_Regulator"/>
</dbReference>
<evidence type="ECO:0000256" key="6">
    <source>
        <dbReference type="PROSITE-ProRule" id="PRU00479"/>
    </source>
</evidence>
<evidence type="ECO:0000256" key="8">
    <source>
        <dbReference type="SAM" id="SignalP"/>
    </source>
</evidence>
<sequence length="178" mass="20643">MILGRGSLAGWVCLFFCLHEANAALIFSLERLLRPCAFPFIYQNVKYDHCTTANSDYAWCSVEHIFDGKWRYCTSTDPPPCMFPFLFGSKWYHDCTADGYVLCKTWCALTHNYNLNGLWKQCSPNGKKARGGSPLLSREKGEERERERKRKKRERGRGRGRGRKERDLLSTCWVEVPC</sequence>
<dbReference type="PROSITE" id="PS51092">
    <property type="entry name" value="FN2_2"/>
    <property type="match status" value="2"/>
</dbReference>
<feature type="signal peptide" evidence="8">
    <location>
        <begin position="1"/>
        <end position="23"/>
    </location>
</feature>
<dbReference type="InterPro" id="IPR000562">
    <property type="entry name" value="FN_type2_dom"/>
</dbReference>
<reference evidence="10" key="2">
    <citation type="submission" date="2025-08" db="UniProtKB">
        <authorList>
            <consortium name="Ensembl"/>
        </authorList>
    </citation>
    <scope>IDENTIFICATION</scope>
</reference>
<dbReference type="GO" id="GO:0009986">
    <property type="term" value="C:cell surface"/>
    <property type="evidence" value="ECO:0000318"/>
    <property type="project" value="GO_Central"/>
</dbReference>
<feature type="chain" id="PRO_5023889997" description="Fibronectin type-II domain-containing protein" evidence="8">
    <location>
        <begin position="24"/>
        <end position="178"/>
    </location>
</feature>
<dbReference type="PRINTS" id="PR00013">
    <property type="entry name" value="FNTYPEII"/>
</dbReference>
<dbReference type="GO" id="GO:0048240">
    <property type="term" value="P:sperm capacitation"/>
    <property type="evidence" value="ECO:0000318"/>
    <property type="project" value="GO_Central"/>
</dbReference>
<dbReference type="PANTHER" id="PTHR22918">
    <property type="entry name" value="SEMINAL PLASMA PROTEIN"/>
    <property type="match status" value="1"/>
</dbReference>
<name>A0A5F8HLE0_MONDO</name>
<dbReference type="OMA" id="WCAITSS"/>
<evidence type="ECO:0000256" key="5">
    <source>
        <dbReference type="ARBA" id="ARBA00023157"/>
    </source>
</evidence>
<organism evidence="10 11">
    <name type="scientific">Monodelphis domestica</name>
    <name type="common">Gray short-tailed opossum</name>
    <dbReference type="NCBI Taxonomy" id="13616"/>
    <lineage>
        <taxon>Eukaryota</taxon>
        <taxon>Metazoa</taxon>
        <taxon>Chordata</taxon>
        <taxon>Craniata</taxon>
        <taxon>Vertebrata</taxon>
        <taxon>Euteleostomi</taxon>
        <taxon>Mammalia</taxon>
        <taxon>Metatheria</taxon>
        <taxon>Didelphimorphia</taxon>
        <taxon>Didelphidae</taxon>
        <taxon>Monodelphis</taxon>
    </lineage>
</organism>
<accession>A0A5F8HLE0</accession>
<evidence type="ECO:0000256" key="3">
    <source>
        <dbReference type="ARBA" id="ARBA00022525"/>
    </source>
</evidence>
<dbReference type="Proteomes" id="UP000002280">
    <property type="component" value="Chromosome 4"/>
</dbReference>
<feature type="domain" description="Fibronectin type-II" evidence="9">
    <location>
        <begin position="76"/>
        <end position="124"/>
    </location>
</feature>
<dbReference type="AlphaFoldDB" id="A0A5F8HLE0"/>
<evidence type="ECO:0000256" key="2">
    <source>
        <dbReference type="ARBA" id="ARBA00010011"/>
    </source>
</evidence>
<keyword evidence="5 6" id="KW-1015">Disulfide bond</keyword>
<evidence type="ECO:0000256" key="4">
    <source>
        <dbReference type="ARBA" id="ARBA00022737"/>
    </source>
</evidence>
<evidence type="ECO:0000256" key="1">
    <source>
        <dbReference type="ARBA" id="ARBA00004613"/>
    </source>
</evidence>
<dbReference type="GO" id="GO:0008201">
    <property type="term" value="F:heparin binding"/>
    <property type="evidence" value="ECO:0000318"/>
    <property type="project" value="GO_Central"/>
</dbReference>
<dbReference type="Ensembl" id="ENSMODT00000062749.1">
    <property type="protein sequence ID" value="ENSMODP00000060023.1"/>
    <property type="gene ID" value="ENSMODG00000047525.1"/>
</dbReference>
<feature type="disulfide bond" evidence="6">
    <location>
        <begin position="95"/>
        <end position="122"/>
    </location>
</feature>
<dbReference type="InParanoid" id="A0A5F8HLE0"/>
<reference evidence="10" key="3">
    <citation type="submission" date="2025-09" db="UniProtKB">
        <authorList>
            <consortium name="Ensembl"/>
        </authorList>
    </citation>
    <scope>IDENTIFICATION</scope>
</reference>
<reference evidence="10 11" key="1">
    <citation type="journal article" date="2007" name="Nature">
        <title>Genome of the marsupial Monodelphis domestica reveals innovation in non-coding sequences.</title>
        <authorList>
            <person name="Mikkelsen T.S."/>
            <person name="Wakefield M.J."/>
            <person name="Aken B."/>
            <person name="Amemiya C.T."/>
            <person name="Chang J.L."/>
            <person name="Duke S."/>
            <person name="Garber M."/>
            <person name="Gentles A.J."/>
            <person name="Goodstadt L."/>
            <person name="Heger A."/>
            <person name="Jurka J."/>
            <person name="Kamal M."/>
            <person name="Mauceli E."/>
            <person name="Searle S.M."/>
            <person name="Sharpe T."/>
            <person name="Baker M.L."/>
            <person name="Batzer M.A."/>
            <person name="Benos P.V."/>
            <person name="Belov K."/>
            <person name="Clamp M."/>
            <person name="Cook A."/>
            <person name="Cuff J."/>
            <person name="Das R."/>
            <person name="Davidow L."/>
            <person name="Deakin J.E."/>
            <person name="Fazzari M.J."/>
            <person name="Glass J.L."/>
            <person name="Grabherr M."/>
            <person name="Greally J.M."/>
            <person name="Gu W."/>
            <person name="Hore T.A."/>
            <person name="Huttley G.A."/>
            <person name="Kleber M."/>
            <person name="Jirtle R.L."/>
            <person name="Koina E."/>
            <person name="Lee J.T."/>
            <person name="Mahony S."/>
            <person name="Marra M.A."/>
            <person name="Miller R.D."/>
            <person name="Nicholls R.D."/>
            <person name="Oda M."/>
            <person name="Papenfuss A.T."/>
            <person name="Parra Z.E."/>
            <person name="Pollock D.D."/>
            <person name="Ray D.A."/>
            <person name="Schein J.E."/>
            <person name="Speed T.P."/>
            <person name="Thompson K."/>
            <person name="VandeBerg J.L."/>
            <person name="Wade C.M."/>
            <person name="Walker J.A."/>
            <person name="Waters P.D."/>
            <person name="Webber C."/>
            <person name="Weidman J.R."/>
            <person name="Xie X."/>
            <person name="Zody M.C."/>
            <person name="Baldwin J."/>
            <person name="Abdouelleil A."/>
            <person name="Abdulkadir J."/>
            <person name="Abebe A."/>
            <person name="Abera B."/>
            <person name="Abreu J."/>
            <person name="Acer S.C."/>
            <person name="Aftuck L."/>
            <person name="Alexander A."/>
            <person name="An P."/>
            <person name="Anderson E."/>
            <person name="Anderson S."/>
            <person name="Arachi H."/>
            <person name="Azer M."/>
            <person name="Bachantsang P."/>
            <person name="Barry A."/>
            <person name="Bayul T."/>
            <person name="Berlin A."/>
            <person name="Bessette D."/>
            <person name="Bloom T."/>
            <person name="Bloom T."/>
            <person name="Boguslavskiy L."/>
            <person name="Bonnet C."/>
            <person name="Boukhgalter B."/>
            <person name="Bourzgui I."/>
            <person name="Brown A."/>
            <person name="Cahill P."/>
            <person name="Channer S."/>
            <person name="Cheshatsang Y."/>
            <person name="Chuda L."/>
            <person name="Citroen M."/>
            <person name="Collymore A."/>
            <person name="Cooke P."/>
            <person name="Costello M."/>
            <person name="D'Aco K."/>
            <person name="Daza R."/>
            <person name="De Haan G."/>
            <person name="DeGray S."/>
            <person name="DeMaso C."/>
            <person name="Dhargay N."/>
            <person name="Dooley K."/>
            <person name="Dooley E."/>
            <person name="Doricent M."/>
            <person name="Dorje P."/>
            <person name="Dorjee K."/>
            <person name="Dupes A."/>
            <person name="Elong R."/>
            <person name="Falk J."/>
            <person name="Farina A."/>
            <person name="Faro S."/>
            <person name="Ferguson D."/>
            <person name="Fisher S."/>
            <person name="Foley C.D."/>
            <person name="Franke A."/>
            <person name="Friedrich D."/>
            <person name="Gadbois L."/>
            <person name="Gearin G."/>
            <person name="Gearin C.R."/>
            <person name="Giannoukos G."/>
            <person name="Goode T."/>
            <person name="Graham J."/>
            <person name="Grandbois E."/>
            <person name="Grewal S."/>
            <person name="Gyaltsen K."/>
            <person name="Hafez N."/>
            <person name="Hagos B."/>
            <person name="Hall J."/>
            <person name="Henson C."/>
            <person name="Hollinger A."/>
            <person name="Honan T."/>
            <person name="Huard M.D."/>
            <person name="Hughes L."/>
            <person name="Hurhula B."/>
            <person name="Husby M.E."/>
            <person name="Kamat A."/>
            <person name="Kanga B."/>
            <person name="Kashin S."/>
            <person name="Khazanovich D."/>
            <person name="Kisner P."/>
            <person name="Lance K."/>
            <person name="Lara M."/>
            <person name="Lee W."/>
            <person name="Lennon N."/>
            <person name="Letendre F."/>
            <person name="LeVine R."/>
            <person name="Lipovsky A."/>
            <person name="Liu X."/>
            <person name="Liu J."/>
            <person name="Liu S."/>
            <person name="Lokyitsang T."/>
            <person name="Lokyitsang Y."/>
            <person name="Lubonja R."/>
            <person name="Lui A."/>
            <person name="MacDonald P."/>
            <person name="Magnisalis V."/>
            <person name="Maru K."/>
            <person name="Matthews C."/>
            <person name="McCusker W."/>
            <person name="McDonough S."/>
            <person name="Mehta T."/>
            <person name="Meldrim J."/>
            <person name="Meneus L."/>
            <person name="Mihai O."/>
            <person name="Mihalev A."/>
            <person name="Mihova T."/>
            <person name="Mittelman R."/>
            <person name="Mlenga V."/>
            <person name="Montmayeur A."/>
            <person name="Mulrain L."/>
            <person name="Navidi A."/>
            <person name="Naylor J."/>
            <person name="Negash T."/>
            <person name="Nguyen T."/>
            <person name="Nguyen N."/>
            <person name="Nicol R."/>
            <person name="Norbu C."/>
            <person name="Norbu N."/>
            <person name="Novod N."/>
            <person name="O'Neill B."/>
            <person name="Osman S."/>
            <person name="Markiewicz E."/>
            <person name="Oyono O.L."/>
            <person name="Patti C."/>
            <person name="Phunkhang P."/>
            <person name="Pierre F."/>
            <person name="Priest M."/>
            <person name="Raghuraman S."/>
            <person name="Rege F."/>
            <person name="Reyes R."/>
            <person name="Rise C."/>
            <person name="Rogov P."/>
            <person name="Ross K."/>
            <person name="Ryan E."/>
            <person name="Settipalli S."/>
            <person name="Shea T."/>
            <person name="Sherpa N."/>
            <person name="Shi L."/>
            <person name="Shih D."/>
            <person name="Sparrow T."/>
            <person name="Spaulding J."/>
            <person name="Stalker J."/>
            <person name="Stange-Thomann N."/>
            <person name="Stavropoulos S."/>
            <person name="Stone C."/>
            <person name="Strader C."/>
            <person name="Tesfaye S."/>
            <person name="Thomson T."/>
            <person name="Thoulutsang Y."/>
            <person name="Thoulutsang D."/>
            <person name="Topham K."/>
            <person name="Topping I."/>
            <person name="Tsamla T."/>
            <person name="Vassiliev H."/>
            <person name="Vo A."/>
            <person name="Wangchuk T."/>
            <person name="Wangdi T."/>
            <person name="Weiand M."/>
            <person name="Wilkinson J."/>
            <person name="Wilson A."/>
            <person name="Yadav S."/>
            <person name="Young G."/>
            <person name="Yu Q."/>
            <person name="Zembek L."/>
            <person name="Zhong D."/>
            <person name="Zimmer A."/>
            <person name="Zwirko Z."/>
            <person name="Jaffe D.B."/>
            <person name="Alvarez P."/>
            <person name="Brockman W."/>
            <person name="Butler J."/>
            <person name="Chin C."/>
            <person name="Gnerre S."/>
            <person name="MacCallum I."/>
            <person name="Graves J.A."/>
            <person name="Ponting C.P."/>
            <person name="Breen M."/>
            <person name="Samollow P.B."/>
            <person name="Lander E.S."/>
            <person name="Lindblad-Toh K."/>
        </authorList>
    </citation>
    <scope>NUCLEOTIDE SEQUENCE [LARGE SCALE GENOMIC DNA]</scope>
</reference>
<dbReference type="STRING" id="13616.ENSMODP00000060023"/>
<dbReference type="Pfam" id="PF00040">
    <property type="entry name" value="fn2"/>
    <property type="match status" value="2"/>
</dbReference>
<evidence type="ECO:0000259" key="9">
    <source>
        <dbReference type="PROSITE" id="PS51092"/>
    </source>
</evidence>
<comment type="caution">
    <text evidence="6">Lacks conserved residue(s) required for the propagation of feature annotation.</text>
</comment>
<dbReference type="SMART" id="SM00059">
    <property type="entry name" value="FN2"/>
    <property type="match status" value="2"/>
</dbReference>
<proteinExistence type="inferred from homology"/>
<keyword evidence="3" id="KW-0964">Secreted</keyword>
<feature type="region of interest" description="Disordered" evidence="7">
    <location>
        <begin position="126"/>
        <end position="170"/>
    </location>
</feature>
<dbReference type="GeneTree" id="ENSGT00940000163805"/>